<keyword evidence="1" id="KW-1185">Reference proteome</keyword>
<dbReference type="WBParaSite" id="Csp11.Scaffold630.g16942.t1">
    <property type="protein sequence ID" value="Csp11.Scaffold630.g16942.t1"/>
    <property type="gene ID" value="Csp11.Scaffold630.g16942"/>
</dbReference>
<name>A0A1I7UKR5_9PELO</name>
<protein>
    <submittedName>
        <fullName evidence="2">BTB domain-containing protein</fullName>
    </submittedName>
</protein>
<organism evidence="1 2">
    <name type="scientific">Caenorhabditis tropicalis</name>
    <dbReference type="NCBI Taxonomy" id="1561998"/>
    <lineage>
        <taxon>Eukaryota</taxon>
        <taxon>Metazoa</taxon>
        <taxon>Ecdysozoa</taxon>
        <taxon>Nematoda</taxon>
        <taxon>Chromadorea</taxon>
        <taxon>Rhabditida</taxon>
        <taxon>Rhabditina</taxon>
        <taxon>Rhabditomorpha</taxon>
        <taxon>Rhabditoidea</taxon>
        <taxon>Rhabditidae</taxon>
        <taxon>Peloderinae</taxon>
        <taxon>Caenorhabditis</taxon>
    </lineage>
</organism>
<accession>A0A1I7UKR5</accession>
<evidence type="ECO:0000313" key="2">
    <source>
        <dbReference type="WBParaSite" id="Csp11.Scaffold630.g16942.t1"/>
    </source>
</evidence>
<dbReference type="AlphaFoldDB" id="A0A1I7UKR5"/>
<dbReference type="Proteomes" id="UP000095282">
    <property type="component" value="Unplaced"/>
</dbReference>
<sequence>MNSIRSLFCCQRKDKREDGYLSYDGVWRFCFYEPLFEGAEEKKQISVACSGHDLYCHKQVGYEMFSMVNHIFQLLAFHSPLFVSGDYIEQPHFSQGEMQYFLQIAHGVRTDRLIYGYISYCCSLAKRYQLPNVTHLLQQLILDDYLMNFKIIIAYKLNHLLAIRLRRLKTSKDLARKLKRRNIQKMSGEAMKQCVKFFFEH</sequence>
<proteinExistence type="predicted"/>
<evidence type="ECO:0000313" key="1">
    <source>
        <dbReference type="Proteomes" id="UP000095282"/>
    </source>
</evidence>
<reference evidence="2" key="1">
    <citation type="submission" date="2016-11" db="UniProtKB">
        <authorList>
            <consortium name="WormBaseParasite"/>
        </authorList>
    </citation>
    <scope>IDENTIFICATION</scope>
</reference>